<evidence type="ECO:0000313" key="3">
    <source>
        <dbReference type="Proteomes" id="UP000509597"/>
    </source>
</evidence>
<evidence type="ECO:0008006" key="4">
    <source>
        <dbReference type="Google" id="ProtNLM"/>
    </source>
</evidence>
<dbReference type="AlphaFoldDB" id="A0A7H9BPX7"/>
<accession>A0A7H9BPX7</accession>
<reference evidence="2 3" key="1">
    <citation type="submission" date="2020-07" db="EMBL/GenBank/DDBJ databases">
        <title>Complete genome sequence of Chitinibacter sp. 2T18.</title>
        <authorList>
            <person name="Bae J.-W."/>
            <person name="Choi J.-W."/>
        </authorList>
    </citation>
    <scope>NUCLEOTIDE SEQUENCE [LARGE SCALE GENOMIC DNA]</scope>
    <source>
        <strain evidence="2 3">2T18</strain>
    </source>
</reference>
<proteinExistence type="predicted"/>
<dbReference type="RefSeq" id="WP_179355991.1">
    <property type="nucleotide sequence ID" value="NZ_CP058627.1"/>
</dbReference>
<keyword evidence="3" id="KW-1185">Reference proteome</keyword>
<gene>
    <name evidence="2" type="ORF">HQ393_14700</name>
</gene>
<feature type="chain" id="PRO_5028973276" description="Lipoprotein" evidence="1">
    <location>
        <begin position="31"/>
        <end position="118"/>
    </location>
</feature>
<organism evidence="2 3">
    <name type="scientific">Chitinibacter bivalviorum</name>
    <dbReference type="NCBI Taxonomy" id="2739434"/>
    <lineage>
        <taxon>Bacteria</taxon>
        <taxon>Pseudomonadati</taxon>
        <taxon>Pseudomonadota</taxon>
        <taxon>Betaproteobacteria</taxon>
        <taxon>Neisseriales</taxon>
        <taxon>Chitinibacteraceae</taxon>
        <taxon>Chitinibacter</taxon>
    </lineage>
</organism>
<protein>
    <recommendedName>
        <fullName evidence="4">Lipoprotein</fullName>
    </recommendedName>
</protein>
<evidence type="ECO:0000313" key="2">
    <source>
        <dbReference type="EMBL" id="QLG89394.1"/>
    </source>
</evidence>
<feature type="signal peptide" evidence="1">
    <location>
        <begin position="1"/>
        <end position="30"/>
    </location>
</feature>
<sequence length="118" mass="12799">MFTTGNHILRKLMILMACITLCACASSTVASPSTPKVERVIIQFKAKPTDVAQAVQQLAQQYQLGMSYERELGGGYYIAKLEPAQASDVLQNTLSKIAADPSISSIEADMLMQTMPSK</sequence>
<keyword evidence="1" id="KW-0732">Signal</keyword>
<dbReference type="EMBL" id="CP058627">
    <property type="protein sequence ID" value="QLG89394.1"/>
    <property type="molecule type" value="Genomic_DNA"/>
</dbReference>
<evidence type="ECO:0000256" key="1">
    <source>
        <dbReference type="SAM" id="SignalP"/>
    </source>
</evidence>
<dbReference type="KEGG" id="chiz:HQ393_14700"/>
<dbReference type="Proteomes" id="UP000509597">
    <property type="component" value="Chromosome"/>
</dbReference>
<name>A0A7H9BPX7_9NEIS</name>